<evidence type="ECO:0000256" key="5">
    <source>
        <dbReference type="ARBA" id="ARBA00022691"/>
    </source>
</evidence>
<comment type="pathway">
    <text evidence="1">Cofactor biosynthesis; adenosylcobalamin biosynthesis.</text>
</comment>
<keyword evidence="4 7" id="KW-0808">Transferase</keyword>
<dbReference type="GO" id="GO:0046025">
    <property type="term" value="F:precorrin-6Y C5,15-methyltransferase (decarboxylating) activity"/>
    <property type="evidence" value="ECO:0007669"/>
    <property type="project" value="UniProtKB-EC"/>
</dbReference>
<dbReference type="CDD" id="cd11644">
    <property type="entry name" value="Precorrin-6Y-MT"/>
    <property type="match status" value="1"/>
</dbReference>
<evidence type="ECO:0000256" key="1">
    <source>
        <dbReference type="ARBA" id="ARBA00004953"/>
    </source>
</evidence>
<protein>
    <submittedName>
        <fullName evidence="7">Precorrin-6y C5,15-methyltransferase (Decarboxylating), CbiE subunit</fullName>
        <ecNumber evidence="7">2.1.1.132</ecNumber>
    </submittedName>
</protein>
<dbReference type="InterPro" id="IPR012818">
    <property type="entry name" value="CbiE"/>
</dbReference>
<feature type="domain" description="Tetrapyrrole methylase" evidence="6">
    <location>
        <begin position="9"/>
        <end position="198"/>
    </location>
</feature>
<dbReference type="InterPro" id="IPR014777">
    <property type="entry name" value="4pyrrole_Mease_sub1"/>
</dbReference>
<dbReference type="AlphaFoldDB" id="C4V0Z6"/>
<evidence type="ECO:0000313" key="8">
    <source>
        <dbReference type="Proteomes" id="UP000005309"/>
    </source>
</evidence>
<comment type="caution">
    <text evidence="7">The sequence shown here is derived from an EMBL/GenBank/DDBJ whole genome shotgun (WGS) entry which is preliminary data.</text>
</comment>
<dbReference type="InterPro" id="IPR035996">
    <property type="entry name" value="4pyrrol_Methylase_sf"/>
</dbReference>
<dbReference type="NCBIfam" id="TIGR02467">
    <property type="entry name" value="CbiE"/>
    <property type="match status" value="1"/>
</dbReference>
<sequence length="219" mass="23856">METERMRHTITVVGIGPGDPAYLLPQARAAIHDARVLVGGRRALADLAPAEVRTHAIGADVAEVLTFIRDALRDDDVVVMVSGDPGYYSMLDALRRTFPPEQMAVIPGISSLQFAFARLALPWHDARLLSFHGREPRAEELARTADAVLGMLTDGKHNSQTIAKRLLSSGWRADDMMYIATRLSYADENIVRTTLGDAARDEGIGHGVIIVCAVKEDDA</sequence>
<dbReference type="EMBL" id="ACLA01000002">
    <property type="protein sequence ID" value="EEQ49519.1"/>
    <property type="molecule type" value="Genomic_DNA"/>
</dbReference>
<evidence type="ECO:0000256" key="3">
    <source>
        <dbReference type="ARBA" id="ARBA00022603"/>
    </source>
</evidence>
<accession>C4V0Z6</accession>
<dbReference type="eggNOG" id="COG2241">
    <property type="taxonomic scope" value="Bacteria"/>
</dbReference>
<keyword evidence="5" id="KW-0949">S-adenosyl-L-methionine</keyword>
<dbReference type="EC" id="2.1.1.132" evidence="7"/>
<dbReference type="UniPathway" id="UPA00148"/>
<evidence type="ECO:0000256" key="2">
    <source>
        <dbReference type="ARBA" id="ARBA00022573"/>
    </source>
</evidence>
<reference evidence="7 8" key="1">
    <citation type="submission" date="2009-04" db="EMBL/GenBank/DDBJ databases">
        <authorList>
            <person name="Qin X."/>
            <person name="Bachman B."/>
            <person name="Battles P."/>
            <person name="Bell A."/>
            <person name="Bess C."/>
            <person name="Bickham C."/>
            <person name="Chaboub L."/>
            <person name="Chen D."/>
            <person name="Coyle M."/>
            <person name="Deiros D.R."/>
            <person name="Dinh H."/>
            <person name="Forbes L."/>
            <person name="Fowler G."/>
            <person name="Francisco L."/>
            <person name="Fu Q."/>
            <person name="Gubbala S."/>
            <person name="Hale W."/>
            <person name="Han Y."/>
            <person name="Hemphill L."/>
            <person name="Highlander S.K."/>
            <person name="Hirani K."/>
            <person name="Hogues M."/>
            <person name="Jackson L."/>
            <person name="Jakkamsetti A."/>
            <person name="Javaid M."/>
            <person name="Jiang H."/>
            <person name="Korchina V."/>
            <person name="Kovar C."/>
            <person name="Lara F."/>
            <person name="Lee S."/>
            <person name="Mata R."/>
            <person name="Mathew T."/>
            <person name="Moen C."/>
            <person name="Morales K."/>
            <person name="Munidasa M."/>
            <person name="Nazareth L."/>
            <person name="Ngo R."/>
            <person name="Nguyen L."/>
            <person name="Okwuonu G."/>
            <person name="Ongeri F."/>
            <person name="Patil S."/>
            <person name="Petrosino J."/>
            <person name="Pham C."/>
            <person name="Pham P."/>
            <person name="Pu L.-L."/>
            <person name="Puazo M."/>
            <person name="Raj R."/>
            <person name="Reid J."/>
            <person name="Rouhana J."/>
            <person name="Saada N."/>
            <person name="Shang Y."/>
            <person name="Simmons D."/>
            <person name="Thornton R."/>
            <person name="Warren J."/>
            <person name="Weissenberger G."/>
            <person name="Zhang J."/>
            <person name="Zhang L."/>
            <person name="Zhou C."/>
            <person name="Zhu D."/>
            <person name="Muzny D."/>
            <person name="Worley K."/>
            <person name="Gibbs R."/>
        </authorList>
    </citation>
    <scope>NUCLEOTIDE SEQUENCE [LARGE SCALE GENOMIC DNA]</scope>
    <source>
        <strain evidence="7 8">ATCC 43531</strain>
    </source>
</reference>
<evidence type="ECO:0000259" key="6">
    <source>
        <dbReference type="Pfam" id="PF00590"/>
    </source>
</evidence>
<name>C4V0Z6_9FIRM</name>
<evidence type="ECO:0000256" key="4">
    <source>
        <dbReference type="ARBA" id="ARBA00022679"/>
    </source>
</evidence>
<organism evidence="7 8">
    <name type="scientific">Selenomonas flueggei ATCC 43531</name>
    <dbReference type="NCBI Taxonomy" id="638302"/>
    <lineage>
        <taxon>Bacteria</taxon>
        <taxon>Bacillati</taxon>
        <taxon>Bacillota</taxon>
        <taxon>Negativicutes</taxon>
        <taxon>Selenomonadales</taxon>
        <taxon>Selenomonadaceae</taxon>
        <taxon>Selenomonas</taxon>
    </lineage>
</organism>
<gene>
    <name evidence="7" type="primary">cbiE</name>
    <name evidence="7" type="ORF">HMPREF0908_0101</name>
</gene>
<dbReference type="InterPro" id="IPR014776">
    <property type="entry name" value="4pyrrole_Mease_sub2"/>
</dbReference>
<dbReference type="Gene3D" id="3.40.1010.10">
    <property type="entry name" value="Cobalt-precorrin-4 Transmethylase, Domain 1"/>
    <property type="match status" value="1"/>
</dbReference>
<dbReference type="PANTHER" id="PTHR43182">
    <property type="entry name" value="COBALT-PRECORRIN-6B C(15)-METHYLTRANSFERASE (DECARBOXYLATING)"/>
    <property type="match status" value="1"/>
</dbReference>
<dbReference type="SUPFAM" id="SSF53790">
    <property type="entry name" value="Tetrapyrrole methylase"/>
    <property type="match status" value="1"/>
</dbReference>
<dbReference type="STRING" id="638302.HMPREF0908_0101"/>
<dbReference type="InterPro" id="IPR000878">
    <property type="entry name" value="4pyrrol_Mease"/>
</dbReference>
<keyword evidence="3 7" id="KW-0489">Methyltransferase</keyword>
<dbReference type="GO" id="GO:0008276">
    <property type="term" value="F:protein methyltransferase activity"/>
    <property type="evidence" value="ECO:0007669"/>
    <property type="project" value="InterPro"/>
</dbReference>
<dbReference type="HOGENOM" id="CLU_089162_2_0_9"/>
<dbReference type="PANTHER" id="PTHR43182:SF1">
    <property type="entry name" value="COBALT-PRECORRIN-7 C(5)-METHYLTRANSFERASE"/>
    <property type="match status" value="1"/>
</dbReference>
<dbReference type="OrthoDB" id="9780707at2"/>
<keyword evidence="2" id="KW-0169">Cobalamin biosynthesis</keyword>
<dbReference type="Proteomes" id="UP000005309">
    <property type="component" value="Unassembled WGS sequence"/>
</dbReference>
<dbReference type="InterPro" id="IPR050714">
    <property type="entry name" value="Cobalamin_biosynth_MTase"/>
</dbReference>
<dbReference type="GO" id="GO:0009236">
    <property type="term" value="P:cobalamin biosynthetic process"/>
    <property type="evidence" value="ECO:0007669"/>
    <property type="project" value="UniProtKB-UniPathway"/>
</dbReference>
<evidence type="ECO:0000313" key="7">
    <source>
        <dbReference type="EMBL" id="EEQ49519.1"/>
    </source>
</evidence>
<dbReference type="Pfam" id="PF00590">
    <property type="entry name" value="TP_methylase"/>
    <property type="match status" value="1"/>
</dbReference>
<proteinExistence type="predicted"/>
<keyword evidence="8" id="KW-1185">Reference proteome</keyword>
<dbReference type="GO" id="GO:0032259">
    <property type="term" value="P:methylation"/>
    <property type="evidence" value="ECO:0007669"/>
    <property type="project" value="UniProtKB-KW"/>
</dbReference>
<dbReference type="Gene3D" id="3.30.950.10">
    <property type="entry name" value="Methyltransferase, Cobalt-precorrin-4 Transmethylase, Domain 2"/>
    <property type="match status" value="1"/>
</dbReference>